<organism evidence="1">
    <name type="scientific">Pyrodinium bahamense</name>
    <dbReference type="NCBI Taxonomy" id="73915"/>
    <lineage>
        <taxon>Eukaryota</taxon>
        <taxon>Sar</taxon>
        <taxon>Alveolata</taxon>
        <taxon>Dinophyceae</taxon>
        <taxon>Gonyaulacales</taxon>
        <taxon>Pyrocystaceae</taxon>
        <taxon>Pyrodinium</taxon>
    </lineage>
</organism>
<name>A0A7S0B731_9DINO</name>
<evidence type="ECO:0000313" key="1">
    <source>
        <dbReference type="EMBL" id="CAD8385285.1"/>
    </source>
</evidence>
<dbReference type="AlphaFoldDB" id="A0A7S0B731"/>
<protein>
    <submittedName>
        <fullName evidence="1">Uncharacterized protein</fullName>
    </submittedName>
</protein>
<accession>A0A7S0B731</accession>
<gene>
    <name evidence="1" type="ORF">PBAH0796_LOCUS28973</name>
</gene>
<sequence>MTDNEVSELLEPLPSSDINGPAPSLNRLRFVLGGALLLAVLAWTGSAHSSASFSRALRRESAPEGFAADVWADDEAEGGDGAGGVSGAIGLAATGLAPNCPVEAVELTQTTGAAMLERAVKKSGGRPDFLILSCGTRQSGVENARQAKTWAREHGFY</sequence>
<proteinExistence type="predicted"/>
<reference evidence="1" key="1">
    <citation type="submission" date="2021-01" db="EMBL/GenBank/DDBJ databases">
        <authorList>
            <person name="Corre E."/>
            <person name="Pelletier E."/>
            <person name="Niang G."/>
            <person name="Scheremetjew M."/>
            <person name="Finn R."/>
            <person name="Kale V."/>
            <person name="Holt S."/>
            <person name="Cochrane G."/>
            <person name="Meng A."/>
            <person name="Brown T."/>
            <person name="Cohen L."/>
        </authorList>
    </citation>
    <scope>NUCLEOTIDE SEQUENCE</scope>
    <source>
        <strain evidence="1">Pbaha01</strain>
    </source>
</reference>
<dbReference type="EMBL" id="HBEG01047568">
    <property type="protein sequence ID" value="CAD8385285.1"/>
    <property type="molecule type" value="Transcribed_RNA"/>
</dbReference>